<dbReference type="GO" id="GO:0003735">
    <property type="term" value="F:structural constituent of ribosome"/>
    <property type="evidence" value="ECO:0007669"/>
    <property type="project" value="InterPro"/>
</dbReference>
<evidence type="ECO:0000256" key="3">
    <source>
        <dbReference type="ARBA" id="ARBA00023274"/>
    </source>
</evidence>
<evidence type="ECO:0000256" key="4">
    <source>
        <dbReference type="ARBA" id="ARBA00035244"/>
    </source>
</evidence>
<proteinExistence type="inferred from homology"/>
<reference evidence="6 7" key="1">
    <citation type="journal article" date="2016" name="Nat. Commun.">
        <title>Thousands of microbial genomes shed light on interconnected biogeochemical processes in an aquifer system.</title>
        <authorList>
            <person name="Anantharaman K."/>
            <person name="Brown C.T."/>
            <person name="Hug L.A."/>
            <person name="Sharon I."/>
            <person name="Castelle C.J."/>
            <person name="Probst A.J."/>
            <person name="Thomas B.C."/>
            <person name="Singh A."/>
            <person name="Wilkins M.J."/>
            <person name="Karaoz U."/>
            <person name="Brodie E.L."/>
            <person name="Williams K.H."/>
            <person name="Hubbard S.S."/>
            <person name="Banfield J.F."/>
        </authorList>
    </citation>
    <scope>NUCLEOTIDE SEQUENCE [LARGE SCALE GENOMIC DNA]</scope>
</reference>
<dbReference type="InterPro" id="IPR002136">
    <property type="entry name" value="Ribosomal_uL4"/>
</dbReference>
<comment type="caution">
    <text evidence="6">The sequence shown here is derived from an EMBL/GenBank/DDBJ whole genome shotgun (WGS) entry which is preliminary data.</text>
</comment>
<evidence type="ECO:0000256" key="1">
    <source>
        <dbReference type="ARBA" id="ARBA00010528"/>
    </source>
</evidence>
<dbReference type="Pfam" id="PF00573">
    <property type="entry name" value="Ribosomal_L4"/>
    <property type="match status" value="1"/>
</dbReference>
<dbReference type="InterPro" id="IPR013005">
    <property type="entry name" value="Ribosomal_uL4-like"/>
</dbReference>
<dbReference type="Gene3D" id="3.40.1370.10">
    <property type="match status" value="1"/>
</dbReference>
<comment type="similarity">
    <text evidence="1">Belongs to the universal ribosomal protein uL4 family.</text>
</comment>
<organism evidence="6 7">
    <name type="scientific">Candidatus Blackburnbacteria bacterium RIFCSPHIGHO2_12_FULL_41_13b</name>
    <dbReference type="NCBI Taxonomy" id="1797517"/>
    <lineage>
        <taxon>Bacteria</taxon>
        <taxon>Candidatus Blackburniibacteriota</taxon>
    </lineage>
</organism>
<sequence>MSVDSYSVIGEKKGTVLLPEALFGQKPNAVLIAQAVRVFLSNQRSAHAKVKGRGEIQGSTRKIYKQKGTGGARHGARSAPIFVGGGIAHGPHGIENYDLVLPRTLRKKALISALSARAQNGSISIAEFDKVETKTGKMAKALQKMALKKPLTMVYTENEVWRVCRNIADLNLVAANQTSAYHVLLGNSLIITPRALEALEVRLKETK</sequence>
<keyword evidence="2 6" id="KW-0689">Ribosomal protein</keyword>
<keyword evidence="3" id="KW-0687">Ribonucleoprotein</keyword>
<dbReference type="AlphaFoldDB" id="A0A1G1V9G2"/>
<evidence type="ECO:0000256" key="5">
    <source>
        <dbReference type="ARBA" id="ARBA00035462"/>
    </source>
</evidence>
<dbReference type="GO" id="GO:0006412">
    <property type="term" value="P:translation"/>
    <property type="evidence" value="ECO:0007669"/>
    <property type="project" value="InterPro"/>
</dbReference>
<dbReference type="GO" id="GO:0005840">
    <property type="term" value="C:ribosome"/>
    <property type="evidence" value="ECO:0007669"/>
    <property type="project" value="UniProtKB-KW"/>
</dbReference>
<evidence type="ECO:0000313" key="6">
    <source>
        <dbReference type="EMBL" id="OGY12088.1"/>
    </source>
</evidence>
<accession>A0A1G1V9G2</accession>
<name>A0A1G1V9G2_9BACT</name>
<dbReference type="EMBL" id="MHCA01000027">
    <property type="protein sequence ID" value="OGY12088.1"/>
    <property type="molecule type" value="Genomic_DNA"/>
</dbReference>
<dbReference type="SUPFAM" id="SSF52166">
    <property type="entry name" value="Ribosomal protein L4"/>
    <property type="match status" value="1"/>
</dbReference>
<dbReference type="STRING" id="1797517.A3F61_03550"/>
<dbReference type="NCBIfam" id="TIGR03953">
    <property type="entry name" value="rplD_bact"/>
    <property type="match status" value="1"/>
</dbReference>
<evidence type="ECO:0000256" key="2">
    <source>
        <dbReference type="ARBA" id="ARBA00022980"/>
    </source>
</evidence>
<dbReference type="GO" id="GO:1990904">
    <property type="term" value="C:ribonucleoprotein complex"/>
    <property type="evidence" value="ECO:0007669"/>
    <property type="project" value="UniProtKB-KW"/>
</dbReference>
<dbReference type="Proteomes" id="UP000178272">
    <property type="component" value="Unassembled WGS sequence"/>
</dbReference>
<gene>
    <name evidence="6" type="ORF">A3F61_03550</name>
</gene>
<protein>
    <recommendedName>
        <fullName evidence="4">Large ribosomal subunit protein uL4</fullName>
    </recommendedName>
    <alternativeName>
        <fullName evidence="5">50S ribosomal protein L4</fullName>
    </alternativeName>
</protein>
<dbReference type="InterPro" id="IPR023574">
    <property type="entry name" value="Ribosomal_uL4_dom_sf"/>
</dbReference>
<dbReference type="PANTHER" id="PTHR10746:SF6">
    <property type="entry name" value="LARGE RIBOSOMAL SUBUNIT PROTEIN UL4M"/>
    <property type="match status" value="1"/>
</dbReference>
<evidence type="ECO:0000313" key="7">
    <source>
        <dbReference type="Proteomes" id="UP000178272"/>
    </source>
</evidence>
<dbReference type="PANTHER" id="PTHR10746">
    <property type="entry name" value="50S RIBOSOMAL PROTEIN L4"/>
    <property type="match status" value="1"/>
</dbReference>